<name>A0A091W7R1_OPIHO</name>
<feature type="compositionally biased region" description="Polar residues" evidence="1">
    <location>
        <begin position="111"/>
        <end position="130"/>
    </location>
</feature>
<feature type="signal peptide" evidence="2">
    <location>
        <begin position="1"/>
        <end position="24"/>
    </location>
</feature>
<evidence type="ECO:0000256" key="1">
    <source>
        <dbReference type="SAM" id="MobiDB-lite"/>
    </source>
</evidence>
<keyword evidence="2" id="KW-0732">Signal</keyword>
<feature type="chain" id="PRO_5001883619" evidence="2">
    <location>
        <begin position="25"/>
        <end position="130"/>
    </location>
</feature>
<keyword evidence="4" id="KW-1185">Reference proteome</keyword>
<sequence length="130" mass="12497">MGAWPAPLLWSLTTACLTVPPSAATTHVPVASTPVPPSATTTQVPVASTPAPSSATTTVASAPPAATTTLLAGVESTTANLVASTAEPSAGPSTKKPTQTLPTTTDVTVLASGSTATSEAPTGLTATSTS</sequence>
<evidence type="ECO:0000313" key="3">
    <source>
        <dbReference type="EMBL" id="KFR10858.1"/>
    </source>
</evidence>
<organism evidence="3 4">
    <name type="scientific">Opisthocomus hoazin</name>
    <name type="common">Hoatzin</name>
    <name type="synonym">Phasianus hoazin</name>
    <dbReference type="NCBI Taxonomy" id="30419"/>
    <lineage>
        <taxon>Eukaryota</taxon>
        <taxon>Metazoa</taxon>
        <taxon>Chordata</taxon>
        <taxon>Craniata</taxon>
        <taxon>Vertebrata</taxon>
        <taxon>Euteleostomi</taxon>
        <taxon>Archelosauria</taxon>
        <taxon>Archosauria</taxon>
        <taxon>Dinosauria</taxon>
        <taxon>Saurischia</taxon>
        <taxon>Theropoda</taxon>
        <taxon>Coelurosauria</taxon>
        <taxon>Aves</taxon>
        <taxon>Neognathae</taxon>
        <taxon>Neoaves</taxon>
        <taxon>Opisthocomiformes</taxon>
        <taxon>Opisthocomidae</taxon>
        <taxon>Opisthocomus</taxon>
    </lineage>
</organism>
<protein>
    <submittedName>
        <fullName evidence="3">Uncharacterized protein</fullName>
    </submittedName>
</protein>
<proteinExistence type="predicted"/>
<feature type="region of interest" description="Disordered" evidence="1">
    <location>
        <begin position="81"/>
        <end position="130"/>
    </location>
</feature>
<accession>A0A091W7R1</accession>
<feature type="region of interest" description="Disordered" evidence="1">
    <location>
        <begin position="34"/>
        <end position="62"/>
    </location>
</feature>
<reference evidence="3 4" key="1">
    <citation type="submission" date="2014-04" db="EMBL/GenBank/DDBJ databases">
        <title>Genome evolution of avian class.</title>
        <authorList>
            <person name="Zhang G."/>
            <person name="Li C."/>
        </authorList>
    </citation>
    <scope>NUCLEOTIDE SEQUENCE [LARGE SCALE GENOMIC DNA]</scope>
    <source>
        <strain evidence="3">BGI_N306</strain>
    </source>
</reference>
<evidence type="ECO:0000256" key="2">
    <source>
        <dbReference type="SAM" id="SignalP"/>
    </source>
</evidence>
<dbReference type="Proteomes" id="UP000053605">
    <property type="component" value="Unassembled WGS sequence"/>
</dbReference>
<feature type="compositionally biased region" description="Low complexity" evidence="1">
    <location>
        <begin position="94"/>
        <end position="110"/>
    </location>
</feature>
<evidence type="ECO:0000313" key="4">
    <source>
        <dbReference type="Proteomes" id="UP000053605"/>
    </source>
</evidence>
<gene>
    <name evidence="3" type="ORF">N306_07636</name>
</gene>
<dbReference type="AlphaFoldDB" id="A0A091W7R1"/>
<dbReference type="EMBL" id="KK734779">
    <property type="protein sequence ID" value="KFR10858.1"/>
    <property type="molecule type" value="Genomic_DNA"/>
</dbReference>
<feature type="non-terminal residue" evidence="3">
    <location>
        <position position="130"/>
    </location>
</feature>